<evidence type="ECO:0000256" key="4">
    <source>
        <dbReference type="ARBA" id="ARBA00023136"/>
    </source>
</evidence>
<accession>A0A543KI76</accession>
<organism evidence="7 8">
    <name type="scientific">Roseinatronobacter monicus</name>
    <dbReference type="NCBI Taxonomy" id="393481"/>
    <lineage>
        <taxon>Bacteria</taxon>
        <taxon>Pseudomonadati</taxon>
        <taxon>Pseudomonadota</taxon>
        <taxon>Alphaproteobacteria</taxon>
        <taxon>Rhodobacterales</taxon>
        <taxon>Paracoccaceae</taxon>
        <taxon>Roseinatronobacter</taxon>
    </lineage>
</organism>
<evidence type="ECO:0000256" key="1">
    <source>
        <dbReference type="ARBA" id="ARBA00004167"/>
    </source>
</evidence>
<protein>
    <submittedName>
        <fullName evidence="7">Autotransporter secretion inner membrane protein TamB</fullName>
    </submittedName>
</protein>
<sequence length="1294" mass="138383">MKIIRPLIQWFFCATLIVTPVAMAQETEPEAEGESVTETLLPRAGESDVGYLTRLLQDGLSESGRDVRIGGFSGALSSRATFDELSIEDDEGVWLLVEGAALQWNRSALFQRRIEIGEISAERVTILRAPVGDDSEGGELFTLPDFELPELPLSVQLDQMQIGEVILGEALFGQELRASVRGSASLADGEGNAQLQIDRIDDVAGQFRLDAAFSNETRVLSLDLAIEEDAGGLAVTMLDIPDSPSAALTVLGEGPIEDFAADITLATNGEPRVEGQFQLQTAQPGVAQAIRLDLAGDLRPLLQEEFHPFFGENSRLNTRARRFDDGSLSLDDLDIRTDKLGLRGRMRLGTENLPELIDLRGEVLSRDGSRVVLPVGGGETSIESAELRLAFDASENEDWELVLDLLGYDDGDFKVESLFINGLGRITSDGFGENIDVVDALIDFTALGLEATDPGLNEALGPSVSGSLAMIWREDRPLLLPGFQLEGRDYALNGRARLDEGVIFANTFAEFRDVARLSTLAGRPLSGGVQAQVDATIGPERDRFLVAAQITGQNLTLDQTELDLLLAGESQITIDAHGADGRIILRQLEATARTLRADLRGELSDDDIELRGEIDFSDLSVLGDAYGGALDAQLALRGPREREALTLEAVARDLTVGQEDANRALRGETRLALEGQRDGAAIDLSSLRVSNSAFTLDAEGRYEAGASRLDVRSTVPNLGAIRPGLGGRIVADASLREDGDERRVTLESTATNLRLGAATADNLLAGTHQLNASVVQRPDEVLLETLTLTGPQLNANVTGRIADGRPALELDARLNNLAAVVPGIEGAVSLSGTARDTGTGYALDIGVSGPAGLTAQIAGDISTELQANLAVQGSTDLALINPRLEPRSIQGPAEFNVTLNGPLALSSLNGTAQASNVTFVLPQQGIRLADISAQAQITGGRTSVNLAGRSANGGQISVGGDIDLATPITGDLRARLDAFRLIDPRLFETDVSGEIRITGELTQGPLLSGNLQLDRTELRIPRVGLAGRGYIPPDIRHVGESAGARQTRDRAGIFAGETHGRERRPPSLDINIDAPSRIFIRGRGLDAELGGSLRLTGTTADVIPIGQFGLIRGRLDLLGNRFTLNEGFASLQGDFVPFIRLIASTERDGVNAQIVLEGRADSPEIRFESTLPLPEEEIVSLLLFGRGFETLSLFQAAQLASSLATLSGRTDGIMERLRRNTGLDDLDVRTDEDGETSVRLGSYLTENIYTDVEVSPQGSAEVSINIDLSPSVTARGRIDNEGRAGVGLFFERDY</sequence>
<feature type="domain" description="Translocation and assembly module TamB C-terminal" evidence="6">
    <location>
        <begin position="946"/>
        <end position="1294"/>
    </location>
</feature>
<keyword evidence="8" id="KW-1185">Reference proteome</keyword>
<evidence type="ECO:0000313" key="8">
    <source>
        <dbReference type="Proteomes" id="UP000320582"/>
    </source>
</evidence>
<keyword evidence="4" id="KW-0472">Membrane</keyword>
<keyword evidence="5" id="KW-0732">Signal</keyword>
<keyword evidence="3" id="KW-1133">Transmembrane helix</keyword>
<comment type="subcellular location">
    <subcellularLocation>
        <location evidence="1">Membrane</location>
        <topology evidence="1">Single-pass membrane protein</topology>
    </subcellularLocation>
</comment>
<dbReference type="GO" id="GO:0009306">
    <property type="term" value="P:protein secretion"/>
    <property type="evidence" value="ECO:0007669"/>
    <property type="project" value="InterPro"/>
</dbReference>
<dbReference type="PANTHER" id="PTHR36985:SF1">
    <property type="entry name" value="TRANSLOCATION AND ASSEMBLY MODULE SUBUNIT TAMB"/>
    <property type="match status" value="1"/>
</dbReference>
<dbReference type="GO" id="GO:0097347">
    <property type="term" value="C:TAM protein secretion complex"/>
    <property type="evidence" value="ECO:0007669"/>
    <property type="project" value="TreeGrafter"/>
</dbReference>
<evidence type="ECO:0000256" key="5">
    <source>
        <dbReference type="SAM" id="SignalP"/>
    </source>
</evidence>
<comment type="caution">
    <text evidence="7">The sequence shown here is derived from an EMBL/GenBank/DDBJ whole genome shotgun (WGS) entry which is preliminary data.</text>
</comment>
<feature type="signal peptide" evidence="5">
    <location>
        <begin position="1"/>
        <end position="24"/>
    </location>
</feature>
<dbReference type="Proteomes" id="UP000320582">
    <property type="component" value="Unassembled WGS sequence"/>
</dbReference>
<evidence type="ECO:0000256" key="3">
    <source>
        <dbReference type="ARBA" id="ARBA00022989"/>
    </source>
</evidence>
<dbReference type="GO" id="GO:0005886">
    <property type="term" value="C:plasma membrane"/>
    <property type="evidence" value="ECO:0007669"/>
    <property type="project" value="InterPro"/>
</dbReference>
<reference evidence="7 8" key="1">
    <citation type="submission" date="2019-06" db="EMBL/GenBank/DDBJ databases">
        <title>Genomic Encyclopedia of Archaeal and Bacterial Type Strains, Phase II (KMG-II): from individual species to whole genera.</title>
        <authorList>
            <person name="Goeker M."/>
        </authorList>
    </citation>
    <scope>NUCLEOTIDE SEQUENCE [LARGE SCALE GENOMIC DNA]</scope>
    <source>
        <strain evidence="7 8">DSM 18423</strain>
    </source>
</reference>
<proteinExistence type="predicted"/>
<evidence type="ECO:0000256" key="2">
    <source>
        <dbReference type="ARBA" id="ARBA00022692"/>
    </source>
</evidence>
<name>A0A543KI76_9RHOB</name>
<dbReference type="RefSeq" id="WP_142083786.1">
    <property type="nucleotide sequence ID" value="NZ_VFPT01000001.1"/>
</dbReference>
<dbReference type="InterPro" id="IPR007452">
    <property type="entry name" value="TamB_C"/>
</dbReference>
<feature type="chain" id="PRO_5021887242" evidence="5">
    <location>
        <begin position="25"/>
        <end position="1294"/>
    </location>
</feature>
<keyword evidence="2" id="KW-0812">Transmembrane</keyword>
<dbReference type="EMBL" id="VFPT01000001">
    <property type="protein sequence ID" value="TQM94783.1"/>
    <property type="molecule type" value="Genomic_DNA"/>
</dbReference>
<evidence type="ECO:0000259" key="6">
    <source>
        <dbReference type="Pfam" id="PF04357"/>
    </source>
</evidence>
<dbReference type="PANTHER" id="PTHR36985">
    <property type="entry name" value="TRANSLOCATION AND ASSEMBLY MODULE SUBUNIT TAMB"/>
    <property type="match status" value="1"/>
</dbReference>
<gene>
    <name evidence="7" type="ORF">BD293_3471</name>
</gene>
<dbReference type="OrthoDB" id="7784409at2"/>
<evidence type="ECO:0000313" key="7">
    <source>
        <dbReference type="EMBL" id="TQM94783.1"/>
    </source>
</evidence>
<dbReference type="Pfam" id="PF04357">
    <property type="entry name" value="TamB"/>
    <property type="match status" value="1"/>
</dbReference>